<feature type="non-terminal residue" evidence="1">
    <location>
        <position position="131"/>
    </location>
</feature>
<evidence type="ECO:0000313" key="1">
    <source>
        <dbReference type="EMBL" id="CAI9618568.1"/>
    </source>
</evidence>
<dbReference type="EMBL" id="CATNWA010020477">
    <property type="protein sequence ID" value="CAI9618568.1"/>
    <property type="molecule type" value="Genomic_DNA"/>
</dbReference>
<organism evidence="1 2">
    <name type="scientific">Staurois parvus</name>
    <dbReference type="NCBI Taxonomy" id="386267"/>
    <lineage>
        <taxon>Eukaryota</taxon>
        <taxon>Metazoa</taxon>
        <taxon>Chordata</taxon>
        <taxon>Craniata</taxon>
        <taxon>Vertebrata</taxon>
        <taxon>Euteleostomi</taxon>
        <taxon>Amphibia</taxon>
        <taxon>Batrachia</taxon>
        <taxon>Anura</taxon>
        <taxon>Neobatrachia</taxon>
        <taxon>Ranoidea</taxon>
        <taxon>Ranidae</taxon>
        <taxon>Staurois</taxon>
    </lineage>
</organism>
<dbReference type="Proteomes" id="UP001162483">
    <property type="component" value="Unassembled WGS sequence"/>
</dbReference>
<evidence type="ECO:0000313" key="2">
    <source>
        <dbReference type="Proteomes" id="UP001162483"/>
    </source>
</evidence>
<proteinExistence type="predicted"/>
<name>A0ABN9H9V3_9NEOB</name>
<keyword evidence="2" id="KW-1185">Reference proteome</keyword>
<feature type="non-terminal residue" evidence="1">
    <location>
        <position position="1"/>
    </location>
</feature>
<sequence length="131" mass="14984">IQTHVYTHRHTYIQTHVRTYTNTHLHTHICTDTHMYIHTHTHTHPHKKLQYFVVHSQIWVLHCKGKQRAQHTMLALLSLRSAIERSDGSQSVPMTDPASAPSMLSKTALGYILAPTIISRQASGNFKPCSR</sequence>
<protein>
    <submittedName>
        <fullName evidence="1">Uncharacterized protein</fullName>
    </submittedName>
</protein>
<reference evidence="1" key="1">
    <citation type="submission" date="2023-05" db="EMBL/GenBank/DDBJ databases">
        <authorList>
            <person name="Stuckert A."/>
        </authorList>
    </citation>
    <scope>NUCLEOTIDE SEQUENCE</scope>
</reference>
<comment type="caution">
    <text evidence="1">The sequence shown here is derived from an EMBL/GenBank/DDBJ whole genome shotgun (WGS) entry which is preliminary data.</text>
</comment>
<accession>A0ABN9H9V3</accession>
<gene>
    <name evidence="1" type="ORF">SPARVUS_LOCUS15698845</name>
</gene>